<dbReference type="EMBL" id="ACVN02000052">
    <property type="protein sequence ID" value="ERK61424.1"/>
    <property type="molecule type" value="Genomic_DNA"/>
</dbReference>
<dbReference type="RefSeq" id="WP_021796530.1">
    <property type="nucleotide sequence ID" value="NZ_ACVN02000052.1"/>
</dbReference>
<protein>
    <submittedName>
        <fullName evidence="8">Transglycosylase associated protein</fullName>
    </submittedName>
</protein>
<proteinExistence type="inferred from homology"/>
<dbReference type="Proteomes" id="UP000017052">
    <property type="component" value="Unassembled WGS sequence"/>
</dbReference>
<gene>
    <name evidence="8" type="ORF">HMPREF0682_2292</name>
</gene>
<evidence type="ECO:0000256" key="4">
    <source>
        <dbReference type="ARBA" id="ARBA00022692"/>
    </source>
</evidence>
<evidence type="ECO:0000256" key="3">
    <source>
        <dbReference type="ARBA" id="ARBA00022475"/>
    </source>
</evidence>
<dbReference type="PANTHER" id="PTHR33884">
    <property type="entry name" value="UPF0410 PROTEIN YMGE"/>
    <property type="match status" value="1"/>
</dbReference>
<organism evidence="8 9">
    <name type="scientific">Propionibacterium acidifaciens F0233</name>
    <dbReference type="NCBI Taxonomy" id="553198"/>
    <lineage>
        <taxon>Bacteria</taxon>
        <taxon>Bacillati</taxon>
        <taxon>Actinomycetota</taxon>
        <taxon>Actinomycetes</taxon>
        <taxon>Propionibacteriales</taxon>
        <taxon>Propionibacteriaceae</taxon>
        <taxon>Propionibacterium</taxon>
    </lineage>
</organism>
<comment type="similarity">
    <text evidence="2">Belongs to the UPF0410 family.</text>
</comment>
<evidence type="ECO:0000256" key="5">
    <source>
        <dbReference type="ARBA" id="ARBA00022989"/>
    </source>
</evidence>
<keyword evidence="3" id="KW-1003">Cell membrane</keyword>
<evidence type="ECO:0000313" key="8">
    <source>
        <dbReference type="EMBL" id="ERK61424.1"/>
    </source>
</evidence>
<evidence type="ECO:0000256" key="6">
    <source>
        <dbReference type="ARBA" id="ARBA00023136"/>
    </source>
</evidence>
<dbReference type="InterPro" id="IPR007341">
    <property type="entry name" value="Transgly_assoc"/>
</dbReference>
<evidence type="ECO:0000256" key="7">
    <source>
        <dbReference type="SAM" id="Phobius"/>
    </source>
</evidence>
<keyword evidence="9" id="KW-1185">Reference proteome</keyword>
<accession>U2QZ07</accession>
<dbReference type="PANTHER" id="PTHR33884:SF3">
    <property type="entry name" value="UPF0410 PROTEIN YMGE"/>
    <property type="match status" value="1"/>
</dbReference>
<keyword evidence="4 7" id="KW-0812">Transmembrane</keyword>
<sequence length="89" mass="9286">MGLLAFLLLGLIAGAIAKRIMHEDRGGCLVTTLLGVLGAMLGGYLGASFLGVSLGSFFSLRTWLLSIGGSLVVLFLYGLLTNNRRSGRG</sequence>
<dbReference type="Pfam" id="PF04226">
    <property type="entry name" value="Transgly_assoc"/>
    <property type="match status" value="1"/>
</dbReference>
<comment type="caution">
    <text evidence="8">The sequence shown here is derived from an EMBL/GenBank/DDBJ whole genome shotgun (WGS) entry which is preliminary data.</text>
</comment>
<evidence type="ECO:0000256" key="1">
    <source>
        <dbReference type="ARBA" id="ARBA00004651"/>
    </source>
</evidence>
<reference evidence="8" key="1">
    <citation type="submission" date="2013-08" db="EMBL/GenBank/DDBJ databases">
        <authorList>
            <person name="Durkin A.S."/>
            <person name="Haft D.R."/>
            <person name="McCorrison J."/>
            <person name="Torralba M."/>
            <person name="Gillis M."/>
            <person name="Haft D.H."/>
            <person name="Methe B."/>
            <person name="Sutton G."/>
            <person name="Nelson K.E."/>
        </authorList>
    </citation>
    <scope>NUCLEOTIDE SEQUENCE [LARGE SCALE GENOMIC DNA]</scope>
    <source>
        <strain evidence="8">F0233</strain>
    </source>
</reference>
<dbReference type="AlphaFoldDB" id="U2QZ07"/>
<dbReference type="GeneID" id="95358886"/>
<feature type="transmembrane region" description="Helical" evidence="7">
    <location>
        <begin position="62"/>
        <end position="80"/>
    </location>
</feature>
<dbReference type="GO" id="GO:0005886">
    <property type="term" value="C:plasma membrane"/>
    <property type="evidence" value="ECO:0007669"/>
    <property type="project" value="UniProtKB-SubCell"/>
</dbReference>
<name>U2QZ07_9ACTN</name>
<keyword evidence="6 7" id="KW-0472">Membrane</keyword>
<evidence type="ECO:0000256" key="2">
    <source>
        <dbReference type="ARBA" id="ARBA00011006"/>
    </source>
</evidence>
<feature type="transmembrane region" description="Helical" evidence="7">
    <location>
        <begin position="33"/>
        <end position="55"/>
    </location>
</feature>
<evidence type="ECO:0000313" key="9">
    <source>
        <dbReference type="Proteomes" id="UP000017052"/>
    </source>
</evidence>
<keyword evidence="5 7" id="KW-1133">Transmembrane helix</keyword>
<comment type="subcellular location">
    <subcellularLocation>
        <location evidence="1">Cell membrane</location>
        <topology evidence="1">Multi-pass membrane protein</topology>
    </subcellularLocation>
</comment>